<dbReference type="AlphaFoldDB" id="A0AA35X2J0"/>
<feature type="domain" description="AB hydrolase-1" evidence="3">
    <location>
        <begin position="30"/>
        <end position="190"/>
    </location>
</feature>
<keyword evidence="1" id="KW-0378">Hydrolase</keyword>
<organism evidence="4 5">
    <name type="scientific">Geodia barretti</name>
    <name type="common">Barrett's horny sponge</name>
    <dbReference type="NCBI Taxonomy" id="519541"/>
    <lineage>
        <taxon>Eukaryota</taxon>
        <taxon>Metazoa</taxon>
        <taxon>Porifera</taxon>
        <taxon>Demospongiae</taxon>
        <taxon>Heteroscleromorpha</taxon>
        <taxon>Tetractinellida</taxon>
        <taxon>Astrophorina</taxon>
        <taxon>Geodiidae</taxon>
        <taxon>Geodia</taxon>
    </lineage>
</organism>
<evidence type="ECO:0000256" key="1">
    <source>
        <dbReference type="ARBA" id="ARBA00022801"/>
    </source>
</evidence>
<dbReference type="PRINTS" id="PR00412">
    <property type="entry name" value="EPOXHYDRLASE"/>
</dbReference>
<keyword evidence="5" id="KW-1185">Reference proteome</keyword>
<evidence type="ECO:0000256" key="2">
    <source>
        <dbReference type="ARBA" id="ARBA00038334"/>
    </source>
</evidence>
<accession>A0AA35X2J0</accession>
<evidence type="ECO:0000313" key="4">
    <source>
        <dbReference type="EMBL" id="CAI8037511.1"/>
    </source>
</evidence>
<sequence length="294" mass="33566">MEERCSKDLNVEKSKQVGRPSTLLWGGSGPALLLLHGYPQTHTMWHKVAPRLSEDFTVVAADLRGYGDSDKPAGDSEHINYSKRAMARDQAEAMENLGFDTFFLAGHDRGARVSHRLTKDYPERIRKLATLDIIPTHRMFQIVNKEMASNTYHWFFLIQPYDFPERVIGAGADFFIRSSFQRFPSWESIFPSEALEEYVRCSTDPDSIHAMCEDYRAGASIDLVHDDEDFESKITCPHLALWSDRGYVGRTQDVLAVWSDYSTNVRGHSVPSGHYIAEELPDVTYETLKTFFLE</sequence>
<evidence type="ECO:0000259" key="3">
    <source>
        <dbReference type="Pfam" id="PF00561"/>
    </source>
</evidence>
<dbReference type="PANTHER" id="PTHR43329">
    <property type="entry name" value="EPOXIDE HYDROLASE"/>
    <property type="match status" value="1"/>
</dbReference>
<dbReference type="GO" id="GO:0004301">
    <property type="term" value="F:epoxide hydrolase activity"/>
    <property type="evidence" value="ECO:0007669"/>
    <property type="project" value="UniProtKB-ARBA"/>
</dbReference>
<dbReference type="InterPro" id="IPR000639">
    <property type="entry name" value="Epox_hydrolase-like"/>
</dbReference>
<evidence type="ECO:0000313" key="5">
    <source>
        <dbReference type="Proteomes" id="UP001174909"/>
    </source>
</evidence>
<gene>
    <name evidence="4" type="ORF">GBAR_LOCUS20977</name>
</gene>
<protein>
    <submittedName>
        <fullName evidence="4">Fluoroacetate dehalogenase</fullName>
    </submittedName>
</protein>
<dbReference type="PRINTS" id="PR00111">
    <property type="entry name" value="ABHYDROLASE"/>
</dbReference>
<dbReference type="Proteomes" id="UP001174909">
    <property type="component" value="Unassembled WGS sequence"/>
</dbReference>
<comment type="similarity">
    <text evidence="2">Belongs to the AB hydrolase superfamily. Epoxide hydrolase family.</text>
</comment>
<dbReference type="Gene3D" id="3.40.50.1820">
    <property type="entry name" value="alpha/beta hydrolase"/>
    <property type="match status" value="1"/>
</dbReference>
<proteinExistence type="inferred from homology"/>
<dbReference type="EMBL" id="CASHTH010002942">
    <property type="protein sequence ID" value="CAI8037511.1"/>
    <property type="molecule type" value="Genomic_DNA"/>
</dbReference>
<dbReference type="InterPro" id="IPR029058">
    <property type="entry name" value="AB_hydrolase_fold"/>
</dbReference>
<name>A0AA35X2J0_GEOBA</name>
<dbReference type="InterPro" id="IPR000073">
    <property type="entry name" value="AB_hydrolase_1"/>
</dbReference>
<dbReference type="SUPFAM" id="SSF53474">
    <property type="entry name" value="alpha/beta-Hydrolases"/>
    <property type="match status" value="1"/>
</dbReference>
<comment type="caution">
    <text evidence="4">The sequence shown here is derived from an EMBL/GenBank/DDBJ whole genome shotgun (WGS) entry which is preliminary data.</text>
</comment>
<dbReference type="Pfam" id="PF00561">
    <property type="entry name" value="Abhydrolase_1"/>
    <property type="match status" value="1"/>
</dbReference>
<reference evidence="4" key="1">
    <citation type="submission" date="2023-03" db="EMBL/GenBank/DDBJ databases">
        <authorList>
            <person name="Steffen K."/>
            <person name="Cardenas P."/>
        </authorList>
    </citation>
    <scope>NUCLEOTIDE SEQUENCE</scope>
</reference>